<feature type="compositionally biased region" description="Polar residues" evidence="1">
    <location>
        <begin position="1"/>
        <end position="14"/>
    </location>
</feature>
<feature type="compositionally biased region" description="Low complexity" evidence="1">
    <location>
        <begin position="15"/>
        <end position="46"/>
    </location>
</feature>
<protein>
    <submittedName>
        <fullName evidence="3">Uncharacterized protein</fullName>
    </submittedName>
</protein>
<evidence type="ECO:0000313" key="3">
    <source>
        <dbReference type="EMBL" id="OBB29840.1"/>
    </source>
</evidence>
<organism evidence="3 4">
    <name type="scientific">Mycolicibacterium peregrinum</name>
    <name type="common">Mycobacterium peregrinum</name>
    <dbReference type="NCBI Taxonomy" id="43304"/>
    <lineage>
        <taxon>Bacteria</taxon>
        <taxon>Bacillati</taxon>
        <taxon>Actinomycetota</taxon>
        <taxon>Actinomycetes</taxon>
        <taxon>Mycobacteriales</taxon>
        <taxon>Mycobacteriaceae</taxon>
        <taxon>Mycolicibacterium</taxon>
    </lineage>
</organism>
<dbReference type="AlphaFoldDB" id="A0A1A0R5T6"/>
<evidence type="ECO:0000256" key="2">
    <source>
        <dbReference type="SAM" id="Phobius"/>
    </source>
</evidence>
<feature type="transmembrane region" description="Helical" evidence="2">
    <location>
        <begin position="57"/>
        <end position="83"/>
    </location>
</feature>
<feature type="region of interest" description="Disordered" evidence="1">
    <location>
        <begin position="1"/>
        <end position="51"/>
    </location>
</feature>
<dbReference type="OrthoDB" id="4641860at2"/>
<dbReference type="EMBL" id="LZSO01000023">
    <property type="protein sequence ID" value="OBB29840.1"/>
    <property type="molecule type" value="Genomic_DNA"/>
</dbReference>
<comment type="caution">
    <text evidence="3">The sequence shown here is derived from an EMBL/GenBank/DDBJ whole genome shotgun (WGS) entry which is preliminary data.</text>
</comment>
<reference evidence="4" key="1">
    <citation type="submission" date="2016-06" db="EMBL/GenBank/DDBJ databases">
        <authorList>
            <person name="Sutton G."/>
            <person name="Brinkac L."/>
            <person name="Sanka R."/>
            <person name="Adams M."/>
            <person name="Lau E."/>
            <person name="Mehaffy C."/>
            <person name="Tameris M."/>
            <person name="Hatherill M."/>
            <person name="Hanekom W."/>
            <person name="Mahomed H."/>
            <person name="Mcshane H."/>
        </authorList>
    </citation>
    <scope>NUCLEOTIDE SEQUENCE [LARGE SCALE GENOMIC DNA]</scope>
    <source>
        <strain evidence="4">852002-51209_SCH5440388</strain>
    </source>
</reference>
<keyword evidence="2" id="KW-0812">Transmembrane</keyword>
<keyword evidence="2" id="KW-1133">Transmembrane helix</keyword>
<keyword evidence="2" id="KW-0472">Membrane</keyword>
<name>A0A1A0R5T6_MYCPR</name>
<evidence type="ECO:0000313" key="4">
    <source>
        <dbReference type="Proteomes" id="UP000093902"/>
    </source>
</evidence>
<proteinExistence type="predicted"/>
<sequence length="208" mass="21078">MTFPNSPFGQGFSDQTGYQPPYTQQPGFPPVLGQQPGYPGQQPQPQASGEPSGVTGIIAAVLAALGGVTGLGAGAIAVFGLVALGSLGHITGGTYGLAVVAMVLSVAFGLVLLVGAILLFQRKMIGRWLVVGGCAVAIISGLVSFGADASLKGDYAEYPGASSPLSLVSLIFPIATLVLAVVPSTAAWIRAKQNPIAPQPYPQYPGWS</sequence>
<dbReference type="Proteomes" id="UP000093902">
    <property type="component" value="Unassembled WGS sequence"/>
</dbReference>
<feature type="transmembrane region" description="Helical" evidence="2">
    <location>
        <begin position="167"/>
        <end position="189"/>
    </location>
</feature>
<accession>A0A1A0R5T6</accession>
<dbReference type="RefSeq" id="WP_064932224.1">
    <property type="nucleotide sequence ID" value="NZ_LZSO01000023.1"/>
</dbReference>
<evidence type="ECO:0000256" key="1">
    <source>
        <dbReference type="SAM" id="MobiDB-lite"/>
    </source>
</evidence>
<feature type="transmembrane region" description="Helical" evidence="2">
    <location>
        <begin position="95"/>
        <end position="120"/>
    </location>
</feature>
<gene>
    <name evidence="3" type="ORF">A5792_03000</name>
</gene>
<feature type="transmembrane region" description="Helical" evidence="2">
    <location>
        <begin position="127"/>
        <end position="147"/>
    </location>
</feature>